<comment type="caution">
    <text evidence="1">The sequence shown here is derived from an EMBL/GenBank/DDBJ whole genome shotgun (WGS) entry which is preliminary data.</text>
</comment>
<accession>A0A833PEG7</accession>
<dbReference type="SUPFAM" id="SSF53383">
    <property type="entry name" value="PLP-dependent transferases"/>
    <property type="match status" value="1"/>
</dbReference>
<evidence type="ECO:0008006" key="3">
    <source>
        <dbReference type="Google" id="ProtNLM"/>
    </source>
</evidence>
<evidence type="ECO:0000313" key="2">
    <source>
        <dbReference type="Proteomes" id="UP000490535"/>
    </source>
</evidence>
<evidence type="ECO:0000313" key="1">
    <source>
        <dbReference type="EMBL" id="KAF1022971.1"/>
    </source>
</evidence>
<organism evidence="1 2">
    <name type="scientific">Acinetobacter bereziniae</name>
    <name type="common">Acinetobacter genomosp. 10</name>
    <dbReference type="NCBI Taxonomy" id="106648"/>
    <lineage>
        <taxon>Bacteria</taxon>
        <taxon>Pseudomonadati</taxon>
        <taxon>Pseudomonadota</taxon>
        <taxon>Gammaproteobacteria</taxon>
        <taxon>Moraxellales</taxon>
        <taxon>Moraxellaceae</taxon>
        <taxon>Acinetobacter</taxon>
    </lineage>
</organism>
<protein>
    <recommendedName>
        <fullName evidence="3">DegT/DnrJ/EryC1/StrS aminotransferase family protein</fullName>
    </recommendedName>
</protein>
<sequence>MDLMHEEIGGFFEFGLSGLNQFPYPNATQYNSARSAFYDLLKNTFIEKLWIPRFICDSMIDPLVRLGVEICFYDLNPNFSPILPEILIPNEYLLYVNYFGLCTSIQREILKKYPAKQIIFDHSQAFFVKPFDCFATIYSPRKFLPVAEGGLLFTSQNIVPKYYERSAEEMVKQYRHGLLRTVSTAAHAYNVFQDNENAFEDCLPKEISKITEQMLESFDYANFKEKRLKNFKFLHSHLSKYNQLEVNIEDIESPLTYPLLLDKKISNILIQSKIYTPTYWLDSLKRVTGESFENNFISNVTHLICDQRYGEKEMQYQIDKVQDYLK</sequence>
<dbReference type="AlphaFoldDB" id="A0A833PEG7"/>
<dbReference type="EMBL" id="WNDP01000084">
    <property type="protein sequence ID" value="KAF1022971.1"/>
    <property type="molecule type" value="Genomic_DNA"/>
</dbReference>
<proteinExistence type="predicted"/>
<dbReference type="Proteomes" id="UP000490535">
    <property type="component" value="Unassembled WGS sequence"/>
</dbReference>
<gene>
    <name evidence="1" type="ORF">GAK29_03059</name>
</gene>
<name>A0A833PEG7_ACIBZ</name>
<dbReference type="InterPro" id="IPR015424">
    <property type="entry name" value="PyrdxlP-dep_Trfase"/>
</dbReference>
<reference evidence="2" key="1">
    <citation type="journal article" date="2020" name="MBio">
        <title>Horizontal gene transfer to a defensive symbiont with a reduced genome amongst a multipartite beetle microbiome.</title>
        <authorList>
            <person name="Waterworth S.C."/>
            <person name="Florez L.V."/>
            <person name="Rees E.R."/>
            <person name="Hertweck C."/>
            <person name="Kaltenpoth M."/>
            <person name="Kwan J.C."/>
        </authorList>
    </citation>
    <scope>NUCLEOTIDE SEQUENCE [LARGE SCALE GENOMIC DNA]</scope>
</reference>